<accession>A0ABP7VVX4</accession>
<sequence length="339" mass="40184">MKVSELRQKIKAHNQAELEQIIVELYKVIPKARRDEKEIDALINDPEHFKKQKNSTKQDHAKIDFSTLVKEVNFFIENAYAQNYVVPNRIIPKKERSKWRFIAKRLVDQVLSFSSHPTHKQTCIEMLEELYKLFCYGSGHYVFASQEPFETIKISQGDFFEQIVLLKKSIEEPDRWLTDSLNLILTQSTATYTLPNCLLVILLGALNTAPLKERMIEITQQLLREKRLKLGKVNWKSIDIEDEEYLNTLVTMIFITKSELGESKEAIAFFKKHYIERTEEIKLFILLDMLEADQRLEDWLDVYQDALKKKIEPRDMSQRLYHYIKVHQEFPESRHVLYD</sequence>
<comment type="caution">
    <text evidence="1">The sequence shown here is derived from an EMBL/GenBank/DDBJ whole genome shotgun (WGS) entry which is preliminary data.</text>
</comment>
<dbReference type="EMBL" id="BAABDL010000115">
    <property type="protein sequence ID" value="GAA4075242.1"/>
    <property type="molecule type" value="Genomic_DNA"/>
</dbReference>
<protein>
    <submittedName>
        <fullName evidence="1">Uncharacterized protein</fullName>
    </submittedName>
</protein>
<dbReference type="Proteomes" id="UP001501734">
    <property type="component" value="Unassembled WGS sequence"/>
</dbReference>
<keyword evidence="2" id="KW-1185">Reference proteome</keyword>
<evidence type="ECO:0000313" key="2">
    <source>
        <dbReference type="Proteomes" id="UP001501734"/>
    </source>
</evidence>
<gene>
    <name evidence="1" type="ORF">GCM10022410_20270</name>
</gene>
<proteinExistence type="predicted"/>
<organism evidence="1 2">
    <name type="scientific">Amphibacillus indicireducens</name>
    <dbReference type="NCBI Taxonomy" id="1076330"/>
    <lineage>
        <taxon>Bacteria</taxon>
        <taxon>Bacillati</taxon>
        <taxon>Bacillota</taxon>
        <taxon>Bacilli</taxon>
        <taxon>Bacillales</taxon>
        <taxon>Bacillaceae</taxon>
        <taxon>Amphibacillus</taxon>
    </lineage>
</organism>
<name>A0ABP7VVX4_9BACI</name>
<dbReference type="RefSeq" id="WP_344912826.1">
    <property type="nucleotide sequence ID" value="NZ_BAABDL010000115.1"/>
</dbReference>
<reference evidence="2" key="1">
    <citation type="journal article" date="2019" name="Int. J. Syst. Evol. Microbiol.">
        <title>The Global Catalogue of Microorganisms (GCM) 10K type strain sequencing project: providing services to taxonomists for standard genome sequencing and annotation.</title>
        <authorList>
            <consortium name="The Broad Institute Genomics Platform"/>
            <consortium name="The Broad Institute Genome Sequencing Center for Infectious Disease"/>
            <person name="Wu L."/>
            <person name="Ma J."/>
        </authorList>
    </citation>
    <scope>NUCLEOTIDE SEQUENCE [LARGE SCALE GENOMIC DNA]</scope>
    <source>
        <strain evidence="2">JCM 17250</strain>
    </source>
</reference>
<evidence type="ECO:0000313" key="1">
    <source>
        <dbReference type="EMBL" id="GAA4075242.1"/>
    </source>
</evidence>